<keyword evidence="2" id="KW-1133">Transmembrane helix</keyword>
<feature type="transmembrane region" description="Helical" evidence="2">
    <location>
        <begin position="129"/>
        <end position="146"/>
    </location>
</feature>
<gene>
    <name evidence="4" type="ORF">SAMN02745673_04128</name>
</gene>
<reference evidence="4 5" key="1">
    <citation type="submission" date="2017-02" db="EMBL/GenBank/DDBJ databases">
        <authorList>
            <person name="Peterson S.W."/>
        </authorList>
    </citation>
    <scope>NUCLEOTIDE SEQUENCE [LARGE SCALE GENOMIC DNA]</scope>
    <source>
        <strain evidence="4 5">DSM 45154</strain>
    </source>
</reference>
<protein>
    <recommendedName>
        <fullName evidence="3">DUF6542 domain-containing protein</fullName>
    </recommendedName>
</protein>
<dbReference type="InterPro" id="IPR046672">
    <property type="entry name" value="DUF6542"/>
</dbReference>
<name>A0A1T4SYL6_9ACTN</name>
<evidence type="ECO:0000313" key="4">
    <source>
        <dbReference type="EMBL" id="SKA33028.1"/>
    </source>
</evidence>
<keyword evidence="2" id="KW-0812">Transmembrane</keyword>
<accession>A0A1T4SYL6</accession>
<dbReference type="Proteomes" id="UP000190637">
    <property type="component" value="Unassembled WGS sequence"/>
</dbReference>
<evidence type="ECO:0000313" key="5">
    <source>
        <dbReference type="Proteomes" id="UP000190637"/>
    </source>
</evidence>
<organism evidence="4 5">
    <name type="scientific">Marinactinospora thermotolerans DSM 45154</name>
    <dbReference type="NCBI Taxonomy" id="1122192"/>
    <lineage>
        <taxon>Bacteria</taxon>
        <taxon>Bacillati</taxon>
        <taxon>Actinomycetota</taxon>
        <taxon>Actinomycetes</taxon>
        <taxon>Streptosporangiales</taxon>
        <taxon>Nocardiopsidaceae</taxon>
        <taxon>Marinactinospora</taxon>
    </lineage>
</organism>
<evidence type="ECO:0000259" key="3">
    <source>
        <dbReference type="Pfam" id="PF20177"/>
    </source>
</evidence>
<feature type="domain" description="DUF6542" evidence="3">
    <location>
        <begin position="35"/>
        <end position="152"/>
    </location>
</feature>
<keyword evidence="2" id="KW-0472">Membrane</keyword>
<proteinExistence type="predicted"/>
<keyword evidence="5" id="KW-1185">Reference proteome</keyword>
<dbReference type="AlphaFoldDB" id="A0A1T4SYL6"/>
<dbReference type="Pfam" id="PF20177">
    <property type="entry name" value="DUF6542"/>
    <property type="match status" value="1"/>
</dbReference>
<dbReference type="RefSeq" id="WP_235001122.1">
    <property type="nucleotide sequence ID" value="NZ_FUWS01000012.1"/>
</dbReference>
<feature type="compositionally biased region" description="Basic residues" evidence="1">
    <location>
        <begin position="13"/>
        <end position="22"/>
    </location>
</feature>
<feature type="transmembrane region" description="Helical" evidence="2">
    <location>
        <begin position="36"/>
        <end position="55"/>
    </location>
</feature>
<sequence length="173" mass="17861">MPTRNAEGSRPARPARARRGGHRAVPAAAPRGPVRLTARGALLGIVFVAFGAALLDSAVGLPVVNGAGFVVAGANAALFVRREDLLTLSVSPPLAYFVGALAAEIVLSLGGSGFARSVAIGLGTRLAEAAPWLFCGTILVLVLALLRGMAQNVRDLSAELNGRRPRTHRDTSH</sequence>
<feature type="transmembrane region" description="Helical" evidence="2">
    <location>
        <begin position="61"/>
        <end position="81"/>
    </location>
</feature>
<feature type="transmembrane region" description="Helical" evidence="2">
    <location>
        <begin position="93"/>
        <end position="114"/>
    </location>
</feature>
<evidence type="ECO:0000256" key="2">
    <source>
        <dbReference type="SAM" id="Phobius"/>
    </source>
</evidence>
<dbReference type="STRING" id="1122192.SAMN02745673_04128"/>
<dbReference type="EMBL" id="FUWS01000012">
    <property type="protein sequence ID" value="SKA33028.1"/>
    <property type="molecule type" value="Genomic_DNA"/>
</dbReference>
<evidence type="ECO:0000256" key="1">
    <source>
        <dbReference type="SAM" id="MobiDB-lite"/>
    </source>
</evidence>
<feature type="region of interest" description="Disordered" evidence="1">
    <location>
        <begin position="1"/>
        <end position="27"/>
    </location>
</feature>